<dbReference type="Gene3D" id="3.40.50.1820">
    <property type="entry name" value="alpha/beta hydrolase"/>
    <property type="match status" value="1"/>
</dbReference>
<gene>
    <name evidence="2" type="ORF">FHS16_003233</name>
</gene>
<dbReference type="RefSeq" id="WP_183564267.1">
    <property type="nucleotide sequence ID" value="NZ_CBCSLB010000053.1"/>
</dbReference>
<dbReference type="Proteomes" id="UP000518605">
    <property type="component" value="Unassembled WGS sequence"/>
</dbReference>
<keyword evidence="2" id="KW-0378">Hydrolase</keyword>
<dbReference type="InterPro" id="IPR029058">
    <property type="entry name" value="AB_hydrolase_fold"/>
</dbReference>
<protein>
    <submittedName>
        <fullName evidence="2">Dipeptidyl aminopeptidase/acylaminoacyl peptidase</fullName>
    </submittedName>
</protein>
<feature type="domain" description="Peptidase S9 prolyl oligopeptidase catalytic" evidence="1">
    <location>
        <begin position="102"/>
        <end position="244"/>
    </location>
</feature>
<dbReference type="Pfam" id="PF00326">
    <property type="entry name" value="Peptidase_S9"/>
    <property type="match status" value="1"/>
</dbReference>
<sequence length="260" mass="28725">MQAFVRNGNILGDLFLPERDRANGVGIVWCPGLPNTPTAEDMSIPLSNAGFTVLQARYPGSWQSYGKFGPSSSIEGAIQSLELLSKGSTIDLSTEEIVEWSLNRLVLVGNSYGGAVAACTLAVSDLADSAVLFCPLLEPAQQNAELTEPESDLTTLLSYLKRCQENVFRDIDENEWNEFLVGNSLLNPPSHITKLVNRKLLLIHGKEDDTIRSYHTERFYNSLIAESNDVNAQLLVVDGVGHGKQLRAKTWDFWVNWILS</sequence>
<name>A0A7W5C8N4_9BACL</name>
<reference evidence="2 3" key="1">
    <citation type="submission" date="2020-08" db="EMBL/GenBank/DDBJ databases">
        <title>Genomic Encyclopedia of Type Strains, Phase III (KMG-III): the genomes of soil and plant-associated and newly described type strains.</title>
        <authorList>
            <person name="Whitman W."/>
        </authorList>
    </citation>
    <scope>NUCLEOTIDE SEQUENCE [LARGE SCALE GENOMIC DNA]</scope>
    <source>
        <strain evidence="2 3">CECT 8234</strain>
    </source>
</reference>
<dbReference type="SUPFAM" id="SSF53474">
    <property type="entry name" value="alpha/beta-Hydrolases"/>
    <property type="match status" value="1"/>
</dbReference>
<dbReference type="GO" id="GO:0004177">
    <property type="term" value="F:aminopeptidase activity"/>
    <property type="evidence" value="ECO:0007669"/>
    <property type="project" value="UniProtKB-KW"/>
</dbReference>
<keyword evidence="2" id="KW-0645">Protease</keyword>
<dbReference type="AlphaFoldDB" id="A0A7W5C8N4"/>
<dbReference type="EMBL" id="JACHXW010000009">
    <property type="protein sequence ID" value="MBB3153171.1"/>
    <property type="molecule type" value="Genomic_DNA"/>
</dbReference>
<evidence type="ECO:0000259" key="1">
    <source>
        <dbReference type="Pfam" id="PF00326"/>
    </source>
</evidence>
<accession>A0A7W5C8N4</accession>
<dbReference type="GO" id="GO:0006508">
    <property type="term" value="P:proteolysis"/>
    <property type="evidence" value="ECO:0007669"/>
    <property type="project" value="InterPro"/>
</dbReference>
<proteinExistence type="predicted"/>
<dbReference type="InterPro" id="IPR001375">
    <property type="entry name" value="Peptidase_S9_cat"/>
</dbReference>
<evidence type="ECO:0000313" key="3">
    <source>
        <dbReference type="Proteomes" id="UP000518605"/>
    </source>
</evidence>
<keyword evidence="2" id="KW-0031">Aminopeptidase</keyword>
<evidence type="ECO:0000313" key="2">
    <source>
        <dbReference type="EMBL" id="MBB3153171.1"/>
    </source>
</evidence>
<keyword evidence="3" id="KW-1185">Reference proteome</keyword>
<comment type="caution">
    <text evidence="2">The sequence shown here is derived from an EMBL/GenBank/DDBJ whole genome shotgun (WGS) entry which is preliminary data.</text>
</comment>
<dbReference type="GO" id="GO:0008236">
    <property type="term" value="F:serine-type peptidase activity"/>
    <property type="evidence" value="ECO:0007669"/>
    <property type="project" value="InterPro"/>
</dbReference>
<organism evidence="2 3">
    <name type="scientific">Paenibacillus endophyticus</name>
    <dbReference type="NCBI Taxonomy" id="1294268"/>
    <lineage>
        <taxon>Bacteria</taxon>
        <taxon>Bacillati</taxon>
        <taxon>Bacillota</taxon>
        <taxon>Bacilli</taxon>
        <taxon>Bacillales</taxon>
        <taxon>Paenibacillaceae</taxon>
        <taxon>Paenibacillus</taxon>
    </lineage>
</organism>